<dbReference type="PROSITE" id="PS50157">
    <property type="entry name" value="ZINC_FINGER_C2H2_2"/>
    <property type="match status" value="8"/>
</dbReference>
<dbReference type="PANTHER" id="PTHR24379">
    <property type="entry name" value="KRAB AND ZINC FINGER DOMAIN-CONTAINING"/>
    <property type="match status" value="1"/>
</dbReference>
<feature type="domain" description="C2H2-type" evidence="12">
    <location>
        <begin position="398"/>
        <end position="425"/>
    </location>
</feature>
<dbReference type="Pfam" id="PF13909">
    <property type="entry name" value="zf-H2C2_5"/>
    <property type="match status" value="1"/>
</dbReference>
<feature type="compositionally biased region" description="Polar residues" evidence="11">
    <location>
        <begin position="547"/>
        <end position="563"/>
    </location>
</feature>
<reference evidence="13" key="2">
    <citation type="submission" date="2025-09" db="UniProtKB">
        <authorList>
            <consortium name="Ensembl"/>
        </authorList>
    </citation>
    <scope>IDENTIFICATION</scope>
</reference>
<dbReference type="FunFam" id="3.30.160.60:FF:000306">
    <property type="entry name" value="Zinc finger and AT-hook domain containing"/>
    <property type="match status" value="1"/>
</dbReference>
<dbReference type="SUPFAM" id="SSF57667">
    <property type="entry name" value="beta-beta-alpha zinc fingers"/>
    <property type="match status" value="4"/>
</dbReference>
<feature type="domain" description="C2H2-type" evidence="12">
    <location>
        <begin position="452"/>
        <end position="480"/>
    </location>
</feature>
<evidence type="ECO:0000313" key="13">
    <source>
        <dbReference type="Ensembl" id="ENSCGRP00001009686.1"/>
    </source>
</evidence>
<keyword evidence="5" id="KW-0862">Zinc</keyword>
<keyword evidence="2" id="KW-0479">Metal-binding</keyword>
<evidence type="ECO:0000259" key="12">
    <source>
        <dbReference type="PROSITE" id="PS50157"/>
    </source>
</evidence>
<proteinExistence type="predicted"/>
<feature type="region of interest" description="Disordered" evidence="11">
    <location>
        <begin position="630"/>
        <end position="663"/>
    </location>
</feature>
<name>A0A8C2LW59_CRIGR</name>
<dbReference type="SMART" id="SM00355">
    <property type="entry name" value="ZnF_C2H2"/>
    <property type="match status" value="12"/>
</dbReference>
<dbReference type="GO" id="GO:0005634">
    <property type="term" value="C:nucleus"/>
    <property type="evidence" value="ECO:0007669"/>
    <property type="project" value="UniProtKB-SubCell"/>
</dbReference>
<keyword evidence="6" id="KW-0805">Transcription regulation</keyword>
<dbReference type="AlphaFoldDB" id="A0A8C2LW59"/>
<evidence type="ECO:0000256" key="6">
    <source>
        <dbReference type="ARBA" id="ARBA00023015"/>
    </source>
</evidence>
<keyword evidence="9" id="KW-0539">Nucleus</keyword>
<keyword evidence="8" id="KW-0804">Transcription</keyword>
<dbReference type="PANTHER" id="PTHR24379:SF121">
    <property type="entry name" value="C2H2-TYPE DOMAIN-CONTAINING PROTEIN"/>
    <property type="match status" value="1"/>
</dbReference>
<dbReference type="Ensembl" id="ENSCGRT00001013905.1">
    <property type="protein sequence ID" value="ENSCGRP00001009686.1"/>
    <property type="gene ID" value="ENSCGRG00001011745.1"/>
</dbReference>
<evidence type="ECO:0000256" key="4">
    <source>
        <dbReference type="ARBA" id="ARBA00022771"/>
    </source>
</evidence>
<evidence type="ECO:0000256" key="9">
    <source>
        <dbReference type="ARBA" id="ARBA00023242"/>
    </source>
</evidence>
<dbReference type="GO" id="GO:0001228">
    <property type="term" value="F:DNA-binding transcription activator activity, RNA polymerase II-specific"/>
    <property type="evidence" value="ECO:0007669"/>
    <property type="project" value="Ensembl"/>
</dbReference>
<feature type="domain" description="C2H2-type" evidence="12">
    <location>
        <begin position="728"/>
        <end position="755"/>
    </location>
</feature>
<keyword evidence="3" id="KW-0677">Repeat</keyword>
<organism evidence="13 14">
    <name type="scientific">Cricetulus griseus</name>
    <name type="common">Chinese hamster</name>
    <name type="synonym">Cricetulus barabensis griseus</name>
    <dbReference type="NCBI Taxonomy" id="10029"/>
    <lineage>
        <taxon>Eukaryota</taxon>
        <taxon>Metazoa</taxon>
        <taxon>Chordata</taxon>
        <taxon>Craniata</taxon>
        <taxon>Vertebrata</taxon>
        <taxon>Euteleostomi</taxon>
        <taxon>Mammalia</taxon>
        <taxon>Eutheria</taxon>
        <taxon>Euarchontoglires</taxon>
        <taxon>Glires</taxon>
        <taxon>Rodentia</taxon>
        <taxon>Myomorpha</taxon>
        <taxon>Muroidea</taxon>
        <taxon>Cricetidae</taxon>
        <taxon>Cricetinae</taxon>
        <taxon>Cricetulus</taxon>
    </lineage>
</organism>
<dbReference type="FunFam" id="3.30.160.60:FF:001388">
    <property type="entry name" value="Zinc finger and AT-hook domain containing"/>
    <property type="match status" value="1"/>
</dbReference>
<evidence type="ECO:0000256" key="3">
    <source>
        <dbReference type="ARBA" id="ARBA00022737"/>
    </source>
</evidence>
<keyword evidence="4 10" id="KW-0863">Zinc-finger</keyword>
<evidence type="ECO:0000256" key="5">
    <source>
        <dbReference type="ARBA" id="ARBA00022833"/>
    </source>
</evidence>
<dbReference type="GO" id="GO:0008270">
    <property type="term" value="F:zinc ion binding"/>
    <property type="evidence" value="ECO:0007669"/>
    <property type="project" value="UniProtKB-KW"/>
</dbReference>
<feature type="domain" description="C2H2-type" evidence="12">
    <location>
        <begin position="426"/>
        <end position="448"/>
    </location>
</feature>
<feature type="region of interest" description="Disordered" evidence="11">
    <location>
        <begin position="675"/>
        <end position="696"/>
    </location>
</feature>
<feature type="domain" description="C2H2-type" evidence="12">
    <location>
        <begin position="265"/>
        <end position="292"/>
    </location>
</feature>
<dbReference type="FunFam" id="3.30.160.60:FF:000401">
    <property type="entry name" value="Zinc finger and AT-hook domain containing"/>
    <property type="match status" value="1"/>
</dbReference>
<evidence type="ECO:0000256" key="1">
    <source>
        <dbReference type="ARBA" id="ARBA00004123"/>
    </source>
</evidence>
<feature type="compositionally biased region" description="Basic and acidic residues" evidence="11">
    <location>
        <begin position="150"/>
        <end position="180"/>
    </location>
</feature>
<evidence type="ECO:0000313" key="14">
    <source>
        <dbReference type="Proteomes" id="UP000694386"/>
    </source>
</evidence>
<dbReference type="GO" id="GO:0060712">
    <property type="term" value="P:spongiotrophoblast layer development"/>
    <property type="evidence" value="ECO:0007669"/>
    <property type="project" value="Ensembl"/>
</dbReference>
<evidence type="ECO:0000256" key="11">
    <source>
        <dbReference type="SAM" id="MobiDB-lite"/>
    </source>
</evidence>
<feature type="region of interest" description="Disordered" evidence="11">
    <location>
        <begin position="140"/>
        <end position="182"/>
    </location>
</feature>
<dbReference type="FunFam" id="3.30.160.60:FF:000255">
    <property type="entry name" value="Zinc finger and AT-hook domain containing"/>
    <property type="match status" value="1"/>
</dbReference>
<evidence type="ECO:0000256" key="10">
    <source>
        <dbReference type="PROSITE-ProRule" id="PRU00042"/>
    </source>
</evidence>
<feature type="domain" description="C2H2-type" evidence="12">
    <location>
        <begin position="348"/>
        <end position="376"/>
    </location>
</feature>
<evidence type="ECO:0000256" key="7">
    <source>
        <dbReference type="ARBA" id="ARBA00023125"/>
    </source>
</evidence>
<dbReference type="Gene3D" id="3.30.160.60">
    <property type="entry name" value="Classic Zinc Finger"/>
    <property type="match status" value="6"/>
</dbReference>
<protein>
    <submittedName>
        <fullName evidence="13">Zinc finger and AT hook domain containing</fullName>
    </submittedName>
</protein>
<dbReference type="GO" id="GO:0002244">
    <property type="term" value="P:hematopoietic progenitor cell differentiation"/>
    <property type="evidence" value="ECO:0007669"/>
    <property type="project" value="Ensembl"/>
</dbReference>
<keyword evidence="7" id="KW-0238">DNA-binding</keyword>
<comment type="subcellular location">
    <subcellularLocation>
        <location evidence="1">Nucleus</location>
    </subcellularLocation>
</comment>
<evidence type="ECO:0000256" key="8">
    <source>
        <dbReference type="ARBA" id="ARBA00023163"/>
    </source>
</evidence>
<feature type="domain" description="C2H2-type" evidence="12">
    <location>
        <begin position="109"/>
        <end position="139"/>
    </location>
</feature>
<dbReference type="PROSITE" id="PS00028">
    <property type="entry name" value="ZINC_FINGER_C2H2_1"/>
    <property type="match status" value="6"/>
</dbReference>
<dbReference type="Pfam" id="PF00096">
    <property type="entry name" value="zf-C2H2"/>
    <property type="match status" value="1"/>
</dbReference>
<evidence type="ECO:0000256" key="2">
    <source>
        <dbReference type="ARBA" id="ARBA00022723"/>
    </source>
</evidence>
<dbReference type="InterPro" id="IPR013087">
    <property type="entry name" value="Znf_C2H2_type"/>
</dbReference>
<accession>A0A8C2LW59</accession>
<feature type="compositionally biased region" description="Basic residues" evidence="11">
    <location>
        <begin position="63"/>
        <end position="74"/>
    </location>
</feature>
<dbReference type="Proteomes" id="UP000694386">
    <property type="component" value="Unplaced"/>
</dbReference>
<reference evidence="13" key="1">
    <citation type="submission" date="2025-08" db="UniProtKB">
        <authorList>
            <consortium name="Ensembl"/>
        </authorList>
    </citation>
    <scope>IDENTIFICATION</scope>
</reference>
<dbReference type="GO" id="GO:0003677">
    <property type="term" value="F:DNA binding"/>
    <property type="evidence" value="ECO:0007669"/>
    <property type="project" value="UniProtKB-KW"/>
</dbReference>
<feature type="region of interest" description="Disordered" evidence="11">
    <location>
        <begin position="528"/>
        <end position="563"/>
    </location>
</feature>
<dbReference type="FunFam" id="3.30.160.60:FF:000442">
    <property type="entry name" value="Zinc finger and AT-hook domain containing"/>
    <property type="match status" value="1"/>
</dbReference>
<feature type="domain" description="C2H2-type" evidence="12">
    <location>
        <begin position="293"/>
        <end position="320"/>
    </location>
</feature>
<sequence>NTAIFMCKCCNLFSPNQSELLTHVSEKHGEEGVNVDDVIIPLRPLSTPEAPNPSKGGDEFLVMKRKRGRPKGSTKKPSPEEDTAESLVSPSEDGPLAAEEGSGLAPGSLECSKCCRKFSNTRQLRKHICIIVLNLGEEEADAGNNESDLELEKQYKEDDREKAPKRPRAQKTEKVQKISGKEAGQLSGAKKPIISVVLTAHEAIPGATKIIPVEAGPPETGAAPPETTAADLVPRRGYQEYAIQQTSYEQPMKSSRLGPTQLKIFTCEYCNKVFKFKHSLQAHLRIHTNEKPYKCPECSYASAIKANLNVHLRKHTGEKFSCDYCSFTCLSKGHLRVHVERVHKKIKQHCRFCKKKYSDVKNLIKHTRDAHDPQDRKVKEALDELRLMTREGKRQLLYDCHTCERKFKNELDRDRHMLVHGDKWPFACELCGHGATKYQALELHVRKHPFVYVCAICLKKFVSSIRLRSHIREVHGAAQETLVFTSSINQSFCLLEPGGDIQQEALGDQLQLAAEEFVCPEVDVLKEGPGEAQPEVAPRELEAPGEATTSPVPLATSQTESASLSPCKVGTTVVASDLNPLGVVSDDFLLKNGTSPAESHAVAEPALDTQHGGSAQTQGEEVTLLLAKDQSARPGPENQSGGGQNAIALPASESDSNRCLRSNPEEASDLLPAVAEGGEPGVCQADPSKPPSEHHPGSTAFMKVLDSLQKKQMNTSLCERIRKVYGDLECEYCGKLFWYQVHFDMHVRTHTREHLYYCSQCHYSSITKNCLKRHVIQKHSNILLKCPTDGCDYSTPDKYKLQAHLKVHTEL</sequence>
<dbReference type="InterPro" id="IPR036236">
    <property type="entry name" value="Znf_C2H2_sf"/>
</dbReference>
<feature type="region of interest" description="Disordered" evidence="11">
    <location>
        <begin position="44"/>
        <end position="107"/>
    </location>
</feature>